<evidence type="ECO:0000256" key="1">
    <source>
        <dbReference type="SAM" id="MobiDB-lite"/>
    </source>
</evidence>
<dbReference type="AlphaFoldDB" id="A0AAN7GFN7"/>
<sequence>MHEKKSEVQIGKESSDISSDFNPIPSSYLHHPPKQVIHHHQQQHPSWPLPPHSPQQQQKYHPQELSLESNVRSLIGTSPPSRGRAPRDSTRLPLNRSPTGGHF</sequence>
<evidence type="ECO:0000313" key="2">
    <source>
        <dbReference type="EMBL" id="KAK4744836.1"/>
    </source>
</evidence>
<organism evidence="2 3">
    <name type="scientific">Trapa incisa</name>
    <dbReference type="NCBI Taxonomy" id="236973"/>
    <lineage>
        <taxon>Eukaryota</taxon>
        <taxon>Viridiplantae</taxon>
        <taxon>Streptophyta</taxon>
        <taxon>Embryophyta</taxon>
        <taxon>Tracheophyta</taxon>
        <taxon>Spermatophyta</taxon>
        <taxon>Magnoliopsida</taxon>
        <taxon>eudicotyledons</taxon>
        <taxon>Gunneridae</taxon>
        <taxon>Pentapetalae</taxon>
        <taxon>rosids</taxon>
        <taxon>malvids</taxon>
        <taxon>Myrtales</taxon>
        <taxon>Lythraceae</taxon>
        <taxon>Trapa</taxon>
    </lineage>
</organism>
<name>A0AAN7GFN7_9MYRT</name>
<reference evidence="2 3" key="1">
    <citation type="journal article" date="2023" name="Hortic Res">
        <title>Pangenome of water caltrop reveals structural variations and asymmetric subgenome divergence after allopolyploidization.</title>
        <authorList>
            <person name="Zhang X."/>
            <person name="Chen Y."/>
            <person name="Wang L."/>
            <person name="Yuan Y."/>
            <person name="Fang M."/>
            <person name="Shi L."/>
            <person name="Lu R."/>
            <person name="Comes H.P."/>
            <person name="Ma Y."/>
            <person name="Chen Y."/>
            <person name="Huang G."/>
            <person name="Zhou Y."/>
            <person name="Zheng Z."/>
            <person name="Qiu Y."/>
        </authorList>
    </citation>
    <scope>NUCLEOTIDE SEQUENCE [LARGE SCALE GENOMIC DNA]</scope>
    <source>
        <tissue evidence="2">Roots</tissue>
    </source>
</reference>
<gene>
    <name evidence="2" type="ORF">SAY87_011148</name>
</gene>
<protein>
    <submittedName>
        <fullName evidence="2">Uncharacterized protein</fullName>
    </submittedName>
</protein>
<feature type="compositionally biased region" description="Polar residues" evidence="1">
    <location>
        <begin position="54"/>
        <end position="80"/>
    </location>
</feature>
<feature type="region of interest" description="Disordered" evidence="1">
    <location>
        <begin position="1"/>
        <end position="103"/>
    </location>
</feature>
<evidence type="ECO:0000313" key="3">
    <source>
        <dbReference type="Proteomes" id="UP001345219"/>
    </source>
</evidence>
<proteinExistence type="predicted"/>
<accession>A0AAN7GFN7</accession>
<comment type="caution">
    <text evidence="2">The sequence shown here is derived from an EMBL/GenBank/DDBJ whole genome shotgun (WGS) entry which is preliminary data.</text>
</comment>
<feature type="compositionally biased region" description="Polar residues" evidence="1">
    <location>
        <begin position="16"/>
        <end position="25"/>
    </location>
</feature>
<dbReference type="EMBL" id="JAXIOK010000022">
    <property type="protein sequence ID" value="KAK4744836.1"/>
    <property type="molecule type" value="Genomic_DNA"/>
</dbReference>
<feature type="compositionally biased region" description="Basic residues" evidence="1">
    <location>
        <begin position="31"/>
        <end position="42"/>
    </location>
</feature>
<dbReference type="Proteomes" id="UP001345219">
    <property type="component" value="Chromosome 9"/>
</dbReference>
<keyword evidence="3" id="KW-1185">Reference proteome</keyword>